<gene>
    <name evidence="5" type="ORF">FSP39_000808</name>
</gene>
<dbReference type="PROSITE" id="PS00122">
    <property type="entry name" value="CARBOXYLESTERASE_B_1"/>
    <property type="match status" value="1"/>
</dbReference>
<organism evidence="5 6">
    <name type="scientific">Pinctada imbricata</name>
    <name type="common">Atlantic pearl-oyster</name>
    <name type="synonym">Pinctada martensii</name>
    <dbReference type="NCBI Taxonomy" id="66713"/>
    <lineage>
        <taxon>Eukaryota</taxon>
        <taxon>Metazoa</taxon>
        <taxon>Spiralia</taxon>
        <taxon>Lophotrochozoa</taxon>
        <taxon>Mollusca</taxon>
        <taxon>Bivalvia</taxon>
        <taxon>Autobranchia</taxon>
        <taxon>Pteriomorphia</taxon>
        <taxon>Pterioida</taxon>
        <taxon>Pterioidea</taxon>
        <taxon>Pteriidae</taxon>
        <taxon>Pinctada</taxon>
    </lineage>
</organism>
<sequence length="575" mass="64552">MVLGCSFLLLIVLDIAKSDGNIEIISSFGRMKGIEKAINNGSTKVYEFLKIPYAKPPVGKLRFQKPQPHDKLSGLYDATKFGPSCMQNITIANMYEHGHLKVSEDCLHLNVYVPHDLNTILRPVMVWIHGGGWYLGQGTTFDGSALATVGDVIVITINYRLGFFGFMTTLNDQFPGNYGLYDCLEAIRWTKNHIASFGGDPNKITLFGQSAGAFNVMYLATSPLSKGLFQHAILESGGDLRPYVLEPTIKNHSYQVIKRVGCLNITDGMSIPTDAIQCLQDVNAEMIVRESAVLRESSNESLPLWSTYFRPSIDGELIQDVPEQILKNTSSASFQVFNSIDILQGINSGEGESIVSYSRKLQNKYNFSLDNGIPTEVLCKELIPSVVRQFYNSNDRISQALCGAYTNSGGLEEQGRSAIDFMGDLVFAYPMQQILDFHSKFSSRGTYQYLFTKVPSYRMYPVPSWFLGVNHGEEISCVFGLTKVANYTHYEHNLCRTVMEYWTNFAKTGNPNSGNDGNLIWPSYKNRNAYIDFGDKLRIRHDLFRGRMVVWEKTIPALHVNFILSHTDFNVPFGK</sequence>
<dbReference type="Proteomes" id="UP001186944">
    <property type="component" value="Unassembled WGS sequence"/>
</dbReference>
<evidence type="ECO:0000313" key="6">
    <source>
        <dbReference type="Proteomes" id="UP001186944"/>
    </source>
</evidence>
<keyword evidence="3" id="KW-0732">Signal</keyword>
<evidence type="ECO:0000256" key="2">
    <source>
        <dbReference type="ARBA" id="ARBA00022801"/>
    </source>
</evidence>
<dbReference type="InterPro" id="IPR051093">
    <property type="entry name" value="Neuroligin/BSAL"/>
</dbReference>
<dbReference type="SUPFAM" id="SSF53474">
    <property type="entry name" value="alpha/beta-Hydrolases"/>
    <property type="match status" value="1"/>
</dbReference>
<comment type="similarity">
    <text evidence="1 3">Belongs to the type-B carboxylesterase/lipase family.</text>
</comment>
<keyword evidence="2 3" id="KW-0378">Hydrolase</keyword>
<evidence type="ECO:0000256" key="1">
    <source>
        <dbReference type="ARBA" id="ARBA00005964"/>
    </source>
</evidence>
<comment type="caution">
    <text evidence="5">The sequence shown here is derived from an EMBL/GenBank/DDBJ whole genome shotgun (WGS) entry which is preliminary data.</text>
</comment>
<dbReference type="AlphaFoldDB" id="A0AA88Y9Z2"/>
<proteinExistence type="inferred from homology"/>
<reference evidence="5" key="1">
    <citation type="submission" date="2019-08" db="EMBL/GenBank/DDBJ databases">
        <title>The improved chromosome-level genome for the pearl oyster Pinctada fucata martensii using PacBio sequencing and Hi-C.</title>
        <authorList>
            <person name="Zheng Z."/>
        </authorList>
    </citation>
    <scope>NUCLEOTIDE SEQUENCE</scope>
    <source>
        <strain evidence="5">ZZ-2019</strain>
        <tissue evidence="5">Adductor muscle</tissue>
    </source>
</reference>
<dbReference type="PANTHER" id="PTHR43903">
    <property type="entry name" value="NEUROLIGIN"/>
    <property type="match status" value="1"/>
</dbReference>
<dbReference type="InterPro" id="IPR019826">
    <property type="entry name" value="Carboxylesterase_B_AS"/>
</dbReference>
<name>A0AA88Y9Z2_PINIB</name>
<feature type="domain" description="Carboxylesterase type B" evidence="4">
    <location>
        <begin position="27"/>
        <end position="550"/>
    </location>
</feature>
<dbReference type="EMBL" id="VSWD01000005">
    <property type="protein sequence ID" value="KAK3101080.1"/>
    <property type="molecule type" value="Genomic_DNA"/>
</dbReference>
<accession>A0AA88Y9Z2</accession>
<evidence type="ECO:0000259" key="4">
    <source>
        <dbReference type="Pfam" id="PF00135"/>
    </source>
</evidence>
<dbReference type="InterPro" id="IPR029058">
    <property type="entry name" value="AB_hydrolase_fold"/>
</dbReference>
<evidence type="ECO:0000256" key="3">
    <source>
        <dbReference type="RuleBase" id="RU361235"/>
    </source>
</evidence>
<feature type="signal peptide" evidence="3">
    <location>
        <begin position="1"/>
        <end position="18"/>
    </location>
</feature>
<feature type="chain" id="PRO_5041517262" description="Carboxylic ester hydrolase" evidence="3">
    <location>
        <begin position="19"/>
        <end position="575"/>
    </location>
</feature>
<dbReference type="InterPro" id="IPR002018">
    <property type="entry name" value="CarbesteraseB"/>
</dbReference>
<dbReference type="EC" id="3.1.1.-" evidence="3"/>
<evidence type="ECO:0000313" key="5">
    <source>
        <dbReference type="EMBL" id="KAK3101080.1"/>
    </source>
</evidence>
<dbReference type="Gene3D" id="3.40.50.1820">
    <property type="entry name" value="alpha/beta hydrolase"/>
    <property type="match status" value="1"/>
</dbReference>
<keyword evidence="6" id="KW-1185">Reference proteome</keyword>
<dbReference type="GO" id="GO:0016787">
    <property type="term" value="F:hydrolase activity"/>
    <property type="evidence" value="ECO:0007669"/>
    <property type="project" value="UniProtKB-KW"/>
</dbReference>
<dbReference type="Pfam" id="PF00135">
    <property type="entry name" value="COesterase"/>
    <property type="match status" value="1"/>
</dbReference>
<protein>
    <recommendedName>
        <fullName evidence="3">Carboxylic ester hydrolase</fullName>
        <ecNumber evidence="3">3.1.1.-</ecNumber>
    </recommendedName>
</protein>